<organism evidence="2">
    <name type="scientific">Arundo donax</name>
    <name type="common">Giant reed</name>
    <name type="synonym">Donax arundinaceus</name>
    <dbReference type="NCBI Taxonomy" id="35708"/>
    <lineage>
        <taxon>Eukaryota</taxon>
        <taxon>Viridiplantae</taxon>
        <taxon>Streptophyta</taxon>
        <taxon>Embryophyta</taxon>
        <taxon>Tracheophyta</taxon>
        <taxon>Spermatophyta</taxon>
        <taxon>Magnoliopsida</taxon>
        <taxon>Liliopsida</taxon>
        <taxon>Poales</taxon>
        <taxon>Poaceae</taxon>
        <taxon>PACMAD clade</taxon>
        <taxon>Arundinoideae</taxon>
        <taxon>Arundineae</taxon>
        <taxon>Arundo</taxon>
    </lineage>
</organism>
<reference evidence="2" key="2">
    <citation type="journal article" date="2015" name="Data Brief">
        <title>Shoot transcriptome of the giant reed, Arundo donax.</title>
        <authorList>
            <person name="Barrero R.A."/>
            <person name="Guerrero F.D."/>
            <person name="Moolhuijzen P."/>
            <person name="Goolsby J.A."/>
            <person name="Tidwell J."/>
            <person name="Bellgard S.E."/>
            <person name="Bellgard M.I."/>
        </authorList>
    </citation>
    <scope>NUCLEOTIDE SEQUENCE</scope>
    <source>
        <tissue evidence="2">Shoot tissue taken approximately 20 cm above the soil surface</tissue>
    </source>
</reference>
<feature type="region of interest" description="Disordered" evidence="1">
    <location>
        <begin position="1"/>
        <end position="41"/>
    </location>
</feature>
<protein>
    <submittedName>
        <fullName evidence="2">Uncharacterized protein</fullName>
    </submittedName>
</protein>
<name>A0A0A9A5P5_ARUDO</name>
<evidence type="ECO:0000256" key="1">
    <source>
        <dbReference type="SAM" id="MobiDB-lite"/>
    </source>
</evidence>
<proteinExistence type="predicted"/>
<evidence type="ECO:0000313" key="2">
    <source>
        <dbReference type="EMBL" id="JAD46984.1"/>
    </source>
</evidence>
<dbReference type="AlphaFoldDB" id="A0A0A9A5P5"/>
<reference evidence="2" key="1">
    <citation type="submission" date="2014-09" db="EMBL/GenBank/DDBJ databases">
        <authorList>
            <person name="Magalhaes I.L.F."/>
            <person name="Oliveira U."/>
            <person name="Santos F.R."/>
            <person name="Vidigal T.H.D.A."/>
            <person name="Brescovit A.D."/>
            <person name="Santos A.J."/>
        </authorList>
    </citation>
    <scope>NUCLEOTIDE SEQUENCE</scope>
    <source>
        <tissue evidence="2">Shoot tissue taken approximately 20 cm above the soil surface</tissue>
    </source>
</reference>
<dbReference type="EMBL" id="GBRH01250911">
    <property type="protein sequence ID" value="JAD46984.1"/>
    <property type="molecule type" value="Transcribed_RNA"/>
</dbReference>
<accession>A0A0A9A5P5</accession>
<feature type="compositionally biased region" description="Polar residues" evidence="1">
    <location>
        <begin position="24"/>
        <end position="41"/>
    </location>
</feature>
<sequence length="41" mass="4486">MPLIDLPGGRRAQSWESKLAEGTKGSTHFWSNRQGGKQSVS</sequence>